<organism evidence="5 6">
    <name type="scientific">Aquipluma nitroreducens</name>
    <dbReference type="NCBI Taxonomy" id="2010828"/>
    <lineage>
        <taxon>Bacteria</taxon>
        <taxon>Pseudomonadati</taxon>
        <taxon>Bacteroidota</taxon>
        <taxon>Bacteroidia</taxon>
        <taxon>Marinilabiliales</taxon>
        <taxon>Prolixibacteraceae</taxon>
        <taxon>Aquipluma</taxon>
    </lineage>
</organism>
<keyword evidence="3" id="KW-0057">Aromatic amino acid biosynthesis</keyword>
<keyword evidence="6" id="KW-1185">Reference proteome</keyword>
<keyword evidence="2" id="KW-0560">Oxidoreductase</keyword>
<dbReference type="KEGG" id="anf:AQPE_3974"/>
<dbReference type="InterPro" id="IPR046346">
    <property type="entry name" value="Aminoacid_DH-like_N_sf"/>
</dbReference>
<dbReference type="Gene3D" id="3.40.50.720">
    <property type="entry name" value="NAD(P)-binding Rossmann-like Domain"/>
    <property type="match status" value="1"/>
</dbReference>
<sequence>MFLIFKSGYLILIIKLLTDMKTFGLIGHRLGYSFSRNFFTEKFAEENLPEHEYVNFELDSIDEFPGIFDGDKTICGLNCTIPYKQQIMPFLDEIDAEAAQVGAVNTVKITTNDGKRHLKGFNTDVYGFENSLRPMLEEKHKKALILGTGGASKAIKHILNKLQIEFVSASIEDQLFEKEIRYNQITDELLKEYLIIIHATPIGTFPNVDKCPDIPYQSITSDHVLFDLVYNPEETLFLKKGKAQGAKTKNGLEMLHLQALRAWEIWNS</sequence>
<accession>A0A5K7SE94</accession>
<dbReference type="GO" id="GO:0005829">
    <property type="term" value="C:cytosol"/>
    <property type="evidence" value="ECO:0007669"/>
    <property type="project" value="TreeGrafter"/>
</dbReference>
<dbReference type="CDD" id="cd01065">
    <property type="entry name" value="NAD_bind_Shikimate_DH"/>
    <property type="match status" value="1"/>
</dbReference>
<evidence type="ECO:0000256" key="2">
    <source>
        <dbReference type="ARBA" id="ARBA00023002"/>
    </source>
</evidence>
<dbReference type="EMBL" id="AP018694">
    <property type="protein sequence ID" value="BBE19786.1"/>
    <property type="molecule type" value="Genomic_DNA"/>
</dbReference>
<gene>
    <name evidence="5" type="ORF">AQPE_3974</name>
</gene>
<dbReference type="SUPFAM" id="SSF53223">
    <property type="entry name" value="Aminoacid dehydrogenase-like, N-terminal domain"/>
    <property type="match status" value="1"/>
</dbReference>
<dbReference type="GO" id="GO:0050661">
    <property type="term" value="F:NADP binding"/>
    <property type="evidence" value="ECO:0007669"/>
    <property type="project" value="TreeGrafter"/>
</dbReference>
<dbReference type="GO" id="GO:0009423">
    <property type="term" value="P:chorismate biosynthetic process"/>
    <property type="evidence" value="ECO:0007669"/>
    <property type="project" value="TreeGrafter"/>
</dbReference>
<dbReference type="PANTHER" id="PTHR21089:SF1">
    <property type="entry name" value="BIFUNCTIONAL 3-DEHYDROQUINATE DEHYDRATASE_SHIKIMATE DEHYDROGENASE, CHLOROPLASTIC"/>
    <property type="match status" value="1"/>
</dbReference>
<reference evidence="5" key="1">
    <citation type="journal article" date="2020" name="Int. J. Syst. Evol. Microbiol.">
        <title>Aquipluma nitroreducens gen. nov. sp. nov., a novel facultatively anaerobic bacterium isolated from a freshwater lake.</title>
        <authorList>
            <person name="Watanabe M."/>
            <person name="Kojima H."/>
            <person name="Fukui M."/>
        </authorList>
    </citation>
    <scope>NUCLEOTIDE SEQUENCE</scope>
    <source>
        <strain evidence="5">MeG22</strain>
    </source>
</reference>
<dbReference type="Proteomes" id="UP001193389">
    <property type="component" value="Chromosome"/>
</dbReference>
<dbReference type="InterPro" id="IPR013708">
    <property type="entry name" value="Shikimate_DH-bd_N"/>
</dbReference>
<evidence type="ECO:0000256" key="1">
    <source>
        <dbReference type="ARBA" id="ARBA00004871"/>
    </source>
</evidence>
<evidence type="ECO:0000313" key="6">
    <source>
        <dbReference type="Proteomes" id="UP001193389"/>
    </source>
</evidence>
<dbReference type="InterPro" id="IPR022893">
    <property type="entry name" value="Shikimate_DH_fam"/>
</dbReference>
<dbReference type="GO" id="GO:0009073">
    <property type="term" value="P:aromatic amino acid family biosynthetic process"/>
    <property type="evidence" value="ECO:0007669"/>
    <property type="project" value="UniProtKB-KW"/>
</dbReference>
<name>A0A5K7SE94_9BACT</name>
<dbReference type="SUPFAM" id="SSF51735">
    <property type="entry name" value="NAD(P)-binding Rossmann-fold domains"/>
    <property type="match status" value="1"/>
</dbReference>
<dbReference type="GO" id="GO:0019632">
    <property type="term" value="P:shikimate metabolic process"/>
    <property type="evidence" value="ECO:0007669"/>
    <property type="project" value="TreeGrafter"/>
</dbReference>
<proteinExistence type="predicted"/>
<dbReference type="InterPro" id="IPR036291">
    <property type="entry name" value="NAD(P)-bd_dom_sf"/>
</dbReference>
<dbReference type="Pfam" id="PF08501">
    <property type="entry name" value="Shikimate_dh_N"/>
    <property type="match status" value="1"/>
</dbReference>
<evidence type="ECO:0000256" key="3">
    <source>
        <dbReference type="ARBA" id="ARBA00023141"/>
    </source>
</evidence>
<dbReference type="PANTHER" id="PTHR21089">
    <property type="entry name" value="SHIKIMATE DEHYDROGENASE"/>
    <property type="match status" value="1"/>
</dbReference>
<evidence type="ECO:0000259" key="4">
    <source>
        <dbReference type="Pfam" id="PF08501"/>
    </source>
</evidence>
<dbReference type="Gene3D" id="3.40.50.10860">
    <property type="entry name" value="Leucine Dehydrogenase, chain A, domain 1"/>
    <property type="match status" value="1"/>
</dbReference>
<keyword evidence="3" id="KW-0028">Amino-acid biosynthesis</keyword>
<dbReference type="AlphaFoldDB" id="A0A5K7SE94"/>
<protein>
    <submittedName>
        <fullName evidence="5">Shikimate 5-dehydrogenase I alpha</fullName>
    </submittedName>
</protein>
<feature type="domain" description="Shikimate dehydrogenase substrate binding N-terminal" evidence="4">
    <location>
        <begin position="25"/>
        <end position="107"/>
    </location>
</feature>
<evidence type="ECO:0000313" key="5">
    <source>
        <dbReference type="EMBL" id="BBE19786.1"/>
    </source>
</evidence>
<dbReference type="GO" id="GO:0004764">
    <property type="term" value="F:shikimate 3-dehydrogenase (NADP+) activity"/>
    <property type="evidence" value="ECO:0007669"/>
    <property type="project" value="InterPro"/>
</dbReference>
<comment type="pathway">
    <text evidence="1">Metabolic intermediate biosynthesis; chorismate biosynthesis; chorismate from D-erythrose 4-phosphate and phosphoenolpyruvate: step 4/7.</text>
</comment>